<keyword evidence="3" id="KW-1185">Reference proteome</keyword>
<organism evidence="2 3">
    <name type="scientific">Rhizocola hellebori</name>
    <dbReference type="NCBI Taxonomy" id="1392758"/>
    <lineage>
        <taxon>Bacteria</taxon>
        <taxon>Bacillati</taxon>
        <taxon>Actinomycetota</taxon>
        <taxon>Actinomycetes</taxon>
        <taxon>Micromonosporales</taxon>
        <taxon>Micromonosporaceae</taxon>
        <taxon>Rhizocola</taxon>
    </lineage>
</organism>
<accession>A0A8J3VLA8</accession>
<evidence type="ECO:0000256" key="1">
    <source>
        <dbReference type="SAM" id="MobiDB-lite"/>
    </source>
</evidence>
<dbReference type="Gene3D" id="3.30.2320.10">
    <property type="entry name" value="hypothetical protein PF0899 domain"/>
    <property type="match status" value="1"/>
</dbReference>
<feature type="region of interest" description="Disordered" evidence="1">
    <location>
        <begin position="1"/>
        <end position="25"/>
    </location>
</feature>
<protein>
    <recommendedName>
        <fullName evidence="4">Phage major capsid protein</fullName>
    </recommendedName>
</protein>
<name>A0A8J3VLA8_9ACTN</name>
<dbReference type="NCBIfam" id="NF041188">
    <property type="entry name" value="encap_f3"/>
    <property type="match status" value="1"/>
</dbReference>
<comment type="caution">
    <text evidence="2">The sequence shown here is derived from an EMBL/GenBank/DDBJ whole genome shotgun (WGS) entry which is preliminary data.</text>
</comment>
<sequence>MQMATTMQPTASALEVTRQTLADPTLTRRSPGEEFAWAVAQYRESPDVVVPIRAHLTAAFPLFATRPRYTVRHLLKVASVSDRTLAFVREAPKSDYGVAGTTYATTPESGFVPSVEFAELTELSIAVPVPADLRHDPALLAAFVDYRVLVRLGVVENQALLHGTADRRIEGLLNLPEIRREPASFDNLGEALTEAAGAVEETGGSCDGIVMHPTLYWRLVQGGHLGRLAEAGIKVARTRMMPRGQALLGDFRAAVTLLDPSVSSLALTGDVIEARTSVGLAVHLPQHFLLLGGDRQ</sequence>
<proteinExistence type="predicted"/>
<dbReference type="Gene3D" id="3.30.2400.10">
    <property type="entry name" value="Major capsid protein gp5"/>
    <property type="match status" value="1"/>
</dbReference>
<evidence type="ECO:0008006" key="4">
    <source>
        <dbReference type="Google" id="ProtNLM"/>
    </source>
</evidence>
<dbReference type="SUPFAM" id="SSF56563">
    <property type="entry name" value="Major capsid protein gp5"/>
    <property type="match status" value="1"/>
</dbReference>
<feature type="compositionally biased region" description="Polar residues" evidence="1">
    <location>
        <begin position="1"/>
        <end position="22"/>
    </location>
</feature>
<evidence type="ECO:0000313" key="3">
    <source>
        <dbReference type="Proteomes" id="UP000612899"/>
    </source>
</evidence>
<dbReference type="EMBL" id="BONY01000077">
    <property type="protein sequence ID" value="GIH09806.1"/>
    <property type="molecule type" value="Genomic_DNA"/>
</dbReference>
<dbReference type="AlphaFoldDB" id="A0A8J3VLA8"/>
<dbReference type="Proteomes" id="UP000612899">
    <property type="component" value="Unassembled WGS sequence"/>
</dbReference>
<gene>
    <name evidence="2" type="ORF">Rhe02_78730</name>
</gene>
<evidence type="ECO:0000313" key="2">
    <source>
        <dbReference type="EMBL" id="GIH09806.1"/>
    </source>
</evidence>
<reference evidence="2" key="1">
    <citation type="submission" date="2021-01" db="EMBL/GenBank/DDBJ databases">
        <title>Whole genome shotgun sequence of Rhizocola hellebori NBRC 109834.</title>
        <authorList>
            <person name="Komaki H."/>
            <person name="Tamura T."/>
        </authorList>
    </citation>
    <scope>NUCLEOTIDE SEQUENCE</scope>
    <source>
        <strain evidence="2">NBRC 109834</strain>
    </source>
</reference>